<proteinExistence type="predicted"/>
<keyword evidence="1" id="KW-0812">Transmembrane</keyword>
<accession>A0A7S1TCL7</accession>
<name>A0A7S1TCL7_9RHOD</name>
<keyword evidence="1" id="KW-0472">Membrane</keyword>
<dbReference type="EMBL" id="HBGH01008645">
    <property type="protein sequence ID" value="CAD9232656.1"/>
    <property type="molecule type" value="Transcribed_RNA"/>
</dbReference>
<reference evidence="2" key="1">
    <citation type="submission" date="2021-01" db="EMBL/GenBank/DDBJ databases">
        <authorList>
            <person name="Corre E."/>
            <person name="Pelletier E."/>
            <person name="Niang G."/>
            <person name="Scheremetjew M."/>
            <person name="Finn R."/>
            <person name="Kale V."/>
            <person name="Holt S."/>
            <person name="Cochrane G."/>
            <person name="Meng A."/>
            <person name="Brown T."/>
            <person name="Cohen L."/>
        </authorList>
    </citation>
    <scope>NUCLEOTIDE SEQUENCE</scope>
    <source>
        <strain evidence="2">SAG 36.94</strain>
    </source>
</reference>
<protein>
    <submittedName>
        <fullName evidence="2">Uncharacterized protein</fullName>
    </submittedName>
</protein>
<evidence type="ECO:0000256" key="1">
    <source>
        <dbReference type="SAM" id="Phobius"/>
    </source>
</evidence>
<evidence type="ECO:0000313" key="2">
    <source>
        <dbReference type="EMBL" id="CAD9232656.1"/>
    </source>
</evidence>
<feature type="transmembrane region" description="Helical" evidence="1">
    <location>
        <begin position="24"/>
        <end position="47"/>
    </location>
</feature>
<feature type="transmembrane region" description="Helical" evidence="1">
    <location>
        <begin position="68"/>
        <end position="89"/>
    </location>
</feature>
<sequence>MAIAGPLSEVVHRLYDPFEGTDYFFMKFIQVFALLGIICFYGTIIPFELNRRRVNVSIFKIKNPPMWYILHYLIMTFNLWLYCVIPYVISSFRWVLCIEASQYRVAEKQMKFNANRQRL</sequence>
<gene>
    <name evidence="2" type="ORF">CCAE0312_LOCUS4739</name>
</gene>
<keyword evidence="1" id="KW-1133">Transmembrane helix</keyword>
<dbReference type="AlphaFoldDB" id="A0A7S1TCL7"/>
<organism evidence="2">
    <name type="scientific">Compsopogon caeruleus</name>
    <dbReference type="NCBI Taxonomy" id="31354"/>
    <lineage>
        <taxon>Eukaryota</taxon>
        <taxon>Rhodophyta</taxon>
        <taxon>Compsopogonophyceae</taxon>
        <taxon>Compsopogonales</taxon>
        <taxon>Compsopogonaceae</taxon>
        <taxon>Compsopogon</taxon>
    </lineage>
</organism>